<dbReference type="PANTHER" id="PTHR21011:SF1">
    <property type="entry name" value="SMALL RIBOSOMAL SUBUNIT PROTEIN BS6M"/>
    <property type="match status" value="1"/>
</dbReference>
<dbReference type="AlphaFoldDB" id="A0AAP0JZR2"/>
<dbReference type="CDD" id="cd15465">
    <property type="entry name" value="bS6_mito"/>
    <property type="match status" value="1"/>
</dbReference>
<dbReference type="InterPro" id="IPR000529">
    <property type="entry name" value="Ribosomal_bS6"/>
</dbReference>
<name>A0AAP0JZR2_9MAGN</name>
<evidence type="ECO:0000256" key="2">
    <source>
        <dbReference type="SAM" id="MobiDB-lite"/>
    </source>
</evidence>
<organism evidence="3 4">
    <name type="scientific">Stephania yunnanensis</name>
    <dbReference type="NCBI Taxonomy" id="152371"/>
    <lineage>
        <taxon>Eukaryota</taxon>
        <taxon>Viridiplantae</taxon>
        <taxon>Streptophyta</taxon>
        <taxon>Embryophyta</taxon>
        <taxon>Tracheophyta</taxon>
        <taxon>Spermatophyta</taxon>
        <taxon>Magnoliopsida</taxon>
        <taxon>Ranunculales</taxon>
        <taxon>Menispermaceae</taxon>
        <taxon>Menispermoideae</taxon>
        <taxon>Cissampelideae</taxon>
        <taxon>Stephania</taxon>
    </lineage>
</organism>
<dbReference type="GO" id="GO:0005840">
    <property type="term" value="C:ribosome"/>
    <property type="evidence" value="ECO:0007669"/>
    <property type="project" value="InterPro"/>
</dbReference>
<dbReference type="Gene3D" id="3.30.70.60">
    <property type="match status" value="1"/>
</dbReference>
<feature type="compositionally biased region" description="Acidic residues" evidence="2">
    <location>
        <begin position="130"/>
        <end position="149"/>
    </location>
</feature>
<feature type="region of interest" description="Disordered" evidence="2">
    <location>
        <begin position="100"/>
        <end position="156"/>
    </location>
</feature>
<dbReference type="PANTHER" id="PTHR21011">
    <property type="entry name" value="MITOCHONDRIAL 28S RIBOSOMAL PROTEIN S6"/>
    <property type="match status" value="1"/>
</dbReference>
<dbReference type="InterPro" id="IPR014717">
    <property type="entry name" value="Transl_elong_EF1B/ribsomal_bS6"/>
</dbReference>
<evidence type="ECO:0000256" key="1">
    <source>
        <dbReference type="ARBA" id="ARBA00009512"/>
    </source>
</evidence>
<dbReference type="GO" id="GO:0003735">
    <property type="term" value="F:structural constituent of ribosome"/>
    <property type="evidence" value="ECO:0007669"/>
    <property type="project" value="InterPro"/>
</dbReference>
<sequence length="156" mass="18044">MPLYDCMLLVKPQATKDAIIDLLRRVGNHVYRTNGVLTDVKSFGTVPLGYGIKKLDGKYFKGQLLQMTMMATPKFNKELQYLNQEDRLLRWLLVKHRTPKPEKSFNEDDGKGDKANVSFRSSSLFRDEAKMEDDDDDDDEYEVYGEEDIQPTLNTQ</sequence>
<comment type="similarity">
    <text evidence="1">Belongs to the bacterial ribosomal protein bS6 family.</text>
</comment>
<dbReference type="SUPFAM" id="SSF54995">
    <property type="entry name" value="Ribosomal protein S6"/>
    <property type="match status" value="1"/>
</dbReference>
<dbReference type="GO" id="GO:0005737">
    <property type="term" value="C:cytoplasm"/>
    <property type="evidence" value="ECO:0007669"/>
    <property type="project" value="UniProtKB-ARBA"/>
</dbReference>
<evidence type="ECO:0000313" key="4">
    <source>
        <dbReference type="Proteomes" id="UP001420932"/>
    </source>
</evidence>
<dbReference type="EMBL" id="JBBNAF010000005">
    <property type="protein sequence ID" value="KAK9142020.1"/>
    <property type="molecule type" value="Genomic_DNA"/>
</dbReference>
<protein>
    <recommendedName>
        <fullName evidence="5">Ribosomal protein S6</fullName>
    </recommendedName>
</protein>
<evidence type="ECO:0008006" key="5">
    <source>
        <dbReference type="Google" id="ProtNLM"/>
    </source>
</evidence>
<dbReference type="FunFam" id="3.30.70.60:FF:000012">
    <property type="entry name" value="Translation elongation factor EF1B/ribosomal protein S6 family protein"/>
    <property type="match status" value="1"/>
</dbReference>
<reference evidence="3 4" key="1">
    <citation type="submission" date="2024-01" db="EMBL/GenBank/DDBJ databases">
        <title>Genome assemblies of Stephania.</title>
        <authorList>
            <person name="Yang L."/>
        </authorList>
    </citation>
    <scope>NUCLEOTIDE SEQUENCE [LARGE SCALE GENOMIC DNA]</scope>
    <source>
        <strain evidence="3">YNDBR</strain>
        <tissue evidence="3">Leaf</tissue>
    </source>
</reference>
<dbReference type="GO" id="GO:0070181">
    <property type="term" value="F:small ribosomal subunit rRNA binding"/>
    <property type="evidence" value="ECO:0007669"/>
    <property type="project" value="TreeGrafter"/>
</dbReference>
<evidence type="ECO:0000313" key="3">
    <source>
        <dbReference type="EMBL" id="KAK9142020.1"/>
    </source>
</evidence>
<accession>A0AAP0JZR2</accession>
<proteinExistence type="inferred from homology"/>
<dbReference type="GO" id="GO:0006412">
    <property type="term" value="P:translation"/>
    <property type="evidence" value="ECO:0007669"/>
    <property type="project" value="InterPro"/>
</dbReference>
<keyword evidence="4" id="KW-1185">Reference proteome</keyword>
<gene>
    <name evidence="3" type="ORF">Syun_011420</name>
</gene>
<dbReference type="InterPro" id="IPR035980">
    <property type="entry name" value="Ribosomal_bS6_sf"/>
</dbReference>
<feature type="compositionally biased region" description="Basic and acidic residues" evidence="2">
    <location>
        <begin position="100"/>
        <end position="114"/>
    </location>
</feature>
<comment type="caution">
    <text evidence="3">The sequence shown here is derived from an EMBL/GenBank/DDBJ whole genome shotgun (WGS) entry which is preliminary data.</text>
</comment>
<dbReference type="Proteomes" id="UP001420932">
    <property type="component" value="Unassembled WGS sequence"/>
</dbReference>
<dbReference type="Pfam" id="PF01250">
    <property type="entry name" value="Ribosomal_S6"/>
    <property type="match status" value="1"/>
</dbReference>